<reference evidence="1 2" key="1">
    <citation type="submission" date="2018-10" db="EMBL/GenBank/DDBJ databases">
        <title>Genomic Encyclopedia of Archaeal and Bacterial Type Strains, Phase II (KMG-II): from individual species to whole genera.</title>
        <authorList>
            <person name="Goeker M."/>
        </authorList>
    </citation>
    <scope>NUCLEOTIDE SEQUENCE [LARGE SCALE GENOMIC DNA]</scope>
    <source>
        <strain evidence="1 2">DSM 11927</strain>
    </source>
</reference>
<keyword evidence="2" id="KW-1185">Reference proteome</keyword>
<dbReference type="Proteomes" id="UP000268233">
    <property type="component" value="Unassembled WGS sequence"/>
</dbReference>
<dbReference type="EMBL" id="RBWW01000001">
    <property type="protein sequence ID" value="RKS81216.1"/>
    <property type="molecule type" value="Genomic_DNA"/>
</dbReference>
<comment type="caution">
    <text evidence="1">The sequence shown here is derived from an EMBL/GenBank/DDBJ whole genome shotgun (WGS) entry which is preliminary data.</text>
</comment>
<accession>A0A495R2E3</accession>
<organism evidence="1 2">
    <name type="scientific">Haloarcula quadrata</name>
    <dbReference type="NCBI Taxonomy" id="182779"/>
    <lineage>
        <taxon>Archaea</taxon>
        <taxon>Methanobacteriati</taxon>
        <taxon>Methanobacteriota</taxon>
        <taxon>Stenosarchaea group</taxon>
        <taxon>Halobacteria</taxon>
        <taxon>Halobacteriales</taxon>
        <taxon>Haloarculaceae</taxon>
        <taxon>Haloarcula</taxon>
    </lineage>
</organism>
<name>A0A495R2E3_9EURY</name>
<dbReference type="RefSeq" id="WP_167467352.1">
    <property type="nucleotide sequence ID" value="NZ_RBWW01000001.1"/>
</dbReference>
<proteinExistence type="predicted"/>
<evidence type="ECO:0000313" key="2">
    <source>
        <dbReference type="Proteomes" id="UP000268233"/>
    </source>
</evidence>
<gene>
    <name evidence="1" type="ORF">BDK61_0488</name>
</gene>
<dbReference type="AlphaFoldDB" id="A0A495R2E3"/>
<protein>
    <submittedName>
        <fullName evidence="1">Uncharacterized protein</fullName>
    </submittedName>
</protein>
<sequence length="54" mass="5935">MSNAHLTGVSVFVCPFCEQTFDQPQSTCANCDSTVVVPLENQFVYRDILSMCGT</sequence>
<evidence type="ECO:0000313" key="1">
    <source>
        <dbReference type="EMBL" id="RKS81216.1"/>
    </source>
</evidence>